<feature type="transmembrane region" description="Helical" evidence="1">
    <location>
        <begin position="39"/>
        <end position="62"/>
    </location>
</feature>
<keyword evidence="1" id="KW-1133">Transmembrane helix</keyword>
<evidence type="ECO:0000313" key="3">
    <source>
        <dbReference type="Proteomes" id="UP000218811"/>
    </source>
</evidence>
<feature type="transmembrane region" description="Helical" evidence="1">
    <location>
        <begin position="68"/>
        <end position="85"/>
    </location>
</feature>
<evidence type="ECO:0000313" key="2">
    <source>
        <dbReference type="EMBL" id="PCH35906.1"/>
    </source>
</evidence>
<organism evidence="2 3">
    <name type="scientific">Wolfiporia cocos (strain MD-104)</name>
    <name type="common">Brown rot fungus</name>
    <dbReference type="NCBI Taxonomy" id="742152"/>
    <lineage>
        <taxon>Eukaryota</taxon>
        <taxon>Fungi</taxon>
        <taxon>Dikarya</taxon>
        <taxon>Basidiomycota</taxon>
        <taxon>Agaricomycotina</taxon>
        <taxon>Agaricomycetes</taxon>
        <taxon>Polyporales</taxon>
        <taxon>Phaeolaceae</taxon>
        <taxon>Wolfiporia</taxon>
    </lineage>
</organism>
<keyword evidence="1" id="KW-0472">Membrane</keyword>
<gene>
    <name evidence="2" type="ORF">WOLCODRAFT_140122</name>
</gene>
<proteinExistence type="predicted"/>
<keyword evidence="1" id="KW-0812">Transmembrane</keyword>
<feature type="transmembrane region" description="Helical" evidence="1">
    <location>
        <begin position="160"/>
        <end position="180"/>
    </location>
</feature>
<accession>A0A2H3J142</accession>
<reference evidence="2 3" key="1">
    <citation type="journal article" date="2012" name="Science">
        <title>The Paleozoic origin of enzymatic lignin decomposition reconstructed from 31 fungal genomes.</title>
        <authorList>
            <person name="Floudas D."/>
            <person name="Binder M."/>
            <person name="Riley R."/>
            <person name="Barry K."/>
            <person name="Blanchette R.A."/>
            <person name="Henrissat B."/>
            <person name="Martinez A.T."/>
            <person name="Otillar R."/>
            <person name="Spatafora J.W."/>
            <person name="Yadav J.S."/>
            <person name="Aerts A."/>
            <person name="Benoit I."/>
            <person name="Boyd A."/>
            <person name="Carlson A."/>
            <person name="Copeland A."/>
            <person name="Coutinho P.M."/>
            <person name="de Vries R.P."/>
            <person name="Ferreira P."/>
            <person name="Findley K."/>
            <person name="Foster B."/>
            <person name="Gaskell J."/>
            <person name="Glotzer D."/>
            <person name="Gorecki P."/>
            <person name="Heitman J."/>
            <person name="Hesse C."/>
            <person name="Hori C."/>
            <person name="Igarashi K."/>
            <person name="Jurgens J.A."/>
            <person name="Kallen N."/>
            <person name="Kersten P."/>
            <person name="Kohler A."/>
            <person name="Kuees U."/>
            <person name="Kumar T.K.A."/>
            <person name="Kuo A."/>
            <person name="LaButti K."/>
            <person name="Larrondo L.F."/>
            <person name="Lindquist E."/>
            <person name="Ling A."/>
            <person name="Lombard V."/>
            <person name="Lucas S."/>
            <person name="Lundell T."/>
            <person name="Martin R."/>
            <person name="McLaughlin D.J."/>
            <person name="Morgenstern I."/>
            <person name="Morin E."/>
            <person name="Murat C."/>
            <person name="Nagy L.G."/>
            <person name="Nolan M."/>
            <person name="Ohm R.A."/>
            <person name="Patyshakuliyeva A."/>
            <person name="Rokas A."/>
            <person name="Ruiz-Duenas F.J."/>
            <person name="Sabat G."/>
            <person name="Salamov A."/>
            <person name="Samejima M."/>
            <person name="Schmutz J."/>
            <person name="Slot J.C."/>
            <person name="St John F."/>
            <person name="Stenlid J."/>
            <person name="Sun H."/>
            <person name="Sun S."/>
            <person name="Syed K."/>
            <person name="Tsang A."/>
            <person name="Wiebenga A."/>
            <person name="Young D."/>
            <person name="Pisabarro A."/>
            <person name="Eastwood D.C."/>
            <person name="Martin F."/>
            <person name="Cullen D."/>
            <person name="Grigoriev I.V."/>
            <person name="Hibbett D.S."/>
        </authorList>
    </citation>
    <scope>NUCLEOTIDE SEQUENCE [LARGE SCALE GENOMIC DNA]</scope>
    <source>
        <strain evidence="2 3">MD-104</strain>
    </source>
</reference>
<dbReference type="AlphaFoldDB" id="A0A2H3J142"/>
<evidence type="ECO:0000256" key="1">
    <source>
        <dbReference type="SAM" id="Phobius"/>
    </source>
</evidence>
<sequence length="183" mass="20237">MTGATVLLFFNKCLLLLLTISNVLNILNWGSDQSCDAQIVLQEVLFILSTTIAAALSALRVYAVGERSWFWTLLTLLAGLVPAAADSYLNASAGRPYVAFAAGLPVCMRHNVFSRIVYNRFIIASLVCAIVSDLIVIGATWMYAMPWARRVSETQIKRPLMLVILRDGIGYFIILLLNHITRS</sequence>
<feature type="transmembrane region" description="Helical" evidence="1">
    <location>
        <begin position="122"/>
        <end position="148"/>
    </location>
</feature>
<name>A0A2H3J142_WOLCO</name>
<dbReference type="Proteomes" id="UP000218811">
    <property type="component" value="Unassembled WGS sequence"/>
</dbReference>
<protein>
    <submittedName>
        <fullName evidence="2">Uncharacterized protein</fullName>
    </submittedName>
</protein>
<dbReference type="EMBL" id="KB467865">
    <property type="protein sequence ID" value="PCH35906.1"/>
    <property type="molecule type" value="Genomic_DNA"/>
</dbReference>
<feature type="transmembrane region" description="Helical" evidence="1">
    <location>
        <begin position="6"/>
        <end position="27"/>
    </location>
</feature>
<keyword evidence="3" id="KW-1185">Reference proteome</keyword>
<feature type="transmembrane region" description="Helical" evidence="1">
    <location>
        <begin position="97"/>
        <end position="116"/>
    </location>
</feature>